<evidence type="ECO:0000313" key="8">
    <source>
        <dbReference type="Proteomes" id="UP001596527"/>
    </source>
</evidence>
<dbReference type="GO" id="GO:0016301">
    <property type="term" value="F:kinase activity"/>
    <property type="evidence" value="ECO:0007669"/>
    <property type="project" value="UniProtKB-KW"/>
</dbReference>
<dbReference type="Gene3D" id="3.30.565.10">
    <property type="entry name" value="Histidine kinase-like ATPase, C-terminal domain"/>
    <property type="match status" value="1"/>
</dbReference>
<organism evidence="7 8">
    <name type="scientific">Schaalia naturae</name>
    <dbReference type="NCBI Taxonomy" id="635203"/>
    <lineage>
        <taxon>Bacteria</taxon>
        <taxon>Bacillati</taxon>
        <taxon>Actinomycetota</taxon>
        <taxon>Actinomycetes</taxon>
        <taxon>Actinomycetales</taxon>
        <taxon>Actinomycetaceae</taxon>
        <taxon>Schaalia</taxon>
    </lineage>
</organism>
<feature type="transmembrane region" description="Helical" evidence="5">
    <location>
        <begin position="509"/>
        <end position="531"/>
    </location>
</feature>
<keyword evidence="2 7" id="KW-0418">Kinase</keyword>
<evidence type="ECO:0000256" key="2">
    <source>
        <dbReference type="ARBA" id="ARBA00022777"/>
    </source>
</evidence>
<evidence type="ECO:0000256" key="3">
    <source>
        <dbReference type="ARBA" id="ARBA00023012"/>
    </source>
</evidence>
<dbReference type="EMBL" id="JBHTEF010000001">
    <property type="protein sequence ID" value="MFC7581956.1"/>
    <property type="molecule type" value="Genomic_DNA"/>
</dbReference>
<feature type="transmembrane region" description="Helical" evidence="5">
    <location>
        <begin position="28"/>
        <end position="48"/>
    </location>
</feature>
<feature type="transmembrane region" description="Helical" evidence="5">
    <location>
        <begin position="60"/>
        <end position="83"/>
    </location>
</feature>
<feature type="transmembrane region" description="Helical" evidence="5">
    <location>
        <begin position="480"/>
        <end position="502"/>
    </location>
</feature>
<proteinExistence type="predicted"/>
<dbReference type="PANTHER" id="PTHR24421">
    <property type="entry name" value="NITRATE/NITRITE SENSOR PROTEIN NARX-RELATED"/>
    <property type="match status" value="1"/>
</dbReference>
<dbReference type="RefSeq" id="WP_380975696.1">
    <property type="nucleotide sequence ID" value="NZ_JBHTEF010000001.1"/>
</dbReference>
<comment type="caution">
    <text evidence="7">The sequence shown here is derived from an EMBL/GenBank/DDBJ whole genome shotgun (WGS) entry which is preliminary data.</text>
</comment>
<dbReference type="Pfam" id="PF02518">
    <property type="entry name" value="HATPase_c"/>
    <property type="match status" value="1"/>
</dbReference>
<evidence type="ECO:0000256" key="4">
    <source>
        <dbReference type="SAM" id="MobiDB-lite"/>
    </source>
</evidence>
<evidence type="ECO:0000313" key="7">
    <source>
        <dbReference type="EMBL" id="MFC7581956.1"/>
    </source>
</evidence>
<accession>A0ABW2SP82</accession>
<dbReference type="CDD" id="cd16917">
    <property type="entry name" value="HATPase_UhpB-NarQ-NarX-like"/>
    <property type="match status" value="1"/>
</dbReference>
<feature type="transmembrane region" description="Helical" evidence="5">
    <location>
        <begin position="104"/>
        <end position="128"/>
    </location>
</feature>
<feature type="transmembrane region" description="Helical" evidence="5">
    <location>
        <begin position="537"/>
        <end position="555"/>
    </location>
</feature>
<keyword evidence="3" id="KW-0902">Two-component regulatory system</keyword>
<name>A0ABW2SP82_9ACTO</name>
<dbReference type="PANTHER" id="PTHR24421:SF61">
    <property type="entry name" value="OXYGEN SENSOR HISTIDINE KINASE NREB"/>
    <property type="match status" value="1"/>
</dbReference>
<keyword evidence="5" id="KW-0472">Membrane</keyword>
<evidence type="ECO:0000256" key="5">
    <source>
        <dbReference type="SAM" id="Phobius"/>
    </source>
</evidence>
<dbReference type="InterPro" id="IPR003594">
    <property type="entry name" value="HATPase_dom"/>
</dbReference>
<evidence type="ECO:0000259" key="6">
    <source>
        <dbReference type="Pfam" id="PF02518"/>
    </source>
</evidence>
<keyword evidence="8" id="KW-1185">Reference proteome</keyword>
<dbReference type="InterPro" id="IPR050482">
    <property type="entry name" value="Sensor_HK_TwoCompSys"/>
</dbReference>
<keyword evidence="5" id="KW-1133">Transmembrane helix</keyword>
<keyword evidence="1" id="KW-0808">Transferase</keyword>
<feature type="domain" description="Histidine kinase/HSP90-like ATPase" evidence="6">
    <location>
        <begin position="334"/>
        <end position="421"/>
    </location>
</feature>
<feature type="transmembrane region" description="Helical" evidence="5">
    <location>
        <begin position="454"/>
        <end position="474"/>
    </location>
</feature>
<dbReference type="SUPFAM" id="SSF55874">
    <property type="entry name" value="ATPase domain of HSP90 chaperone/DNA topoisomerase II/histidine kinase"/>
    <property type="match status" value="1"/>
</dbReference>
<reference evidence="8" key="1">
    <citation type="journal article" date="2019" name="Int. J. Syst. Evol. Microbiol.">
        <title>The Global Catalogue of Microorganisms (GCM) 10K type strain sequencing project: providing services to taxonomists for standard genome sequencing and annotation.</title>
        <authorList>
            <consortium name="The Broad Institute Genomics Platform"/>
            <consortium name="The Broad Institute Genome Sequencing Center for Infectious Disease"/>
            <person name="Wu L."/>
            <person name="Ma J."/>
        </authorList>
    </citation>
    <scope>NUCLEOTIDE SEQUENCE [LARGE SCALE GENOMIC DNA]</scope>
    <source>
        <strain evidence="8">CCUG 56698</strain>
    </source>
</reference>
<feature type="transmembrane region" description="Helical" evidence="5">
    <location>
        <begin position="140"/>
        <end position="158"/>
    </location>
</feature>
<feature type="region of interest" description="Disordered" evidence="4">
    <location>
        <begin position="768"/>
        <end position="812"/>
    </location>
</feature>
<evidence type="ECO:0000256" key="1">
    <source>
        <dbReference type="ARBA" id="ARBA00022679"/>
    </source>
</evidence>
<keyword evidence="5" id="KW-0812">Transmembrane</keyword>
<gene>
    <name evidence="7" type="ORF">ACFQWG_12195</name>
</gene>
<sequence length="812" mass="86540">MTGASPASPPECALRTASDRYSTAVRRVIYAVAGVAELSFLAVSWTPFTRLADAVGQSATLAAFAPLVVALPTAGILATAALLGDLPWREKEPASAFPRRLDRVGLLLVRAACLWYFAVLAIAAAGAVDPSRTLMQVVDDQVPLMGQYFPLALLLPGLLPRRASYASTTLPVVVFLAGTALSGSRDPVIWDHGPYYLLFNVMYMAWTDWVLRQAQALDRDRSERRRREREVARLRAVTGARQQRDAFVHDHVLSALVPAATRIADGPTLAEAARVALDALDDVMATPIPSTPAQVFASIRVYAAGTGLDVVADSQVHSDTPLPADVGNAMIGAAEEALRNGVRHARGLDGRPLTIRLTMSADEAGVRVSVADNGPGFDPTLIPDGHFGIRRSIIARIEQIGGVAKVRSAPGEGTVIDLSWKPEETPSSPGGRRPILAFHTALPTDSRYSAQAPVARLIGVYAILLQVLIAWHVAEDYTDIRVVIVALALQAMAGALCLFPWTAAQMPRWAVATAAAVAAATPIMVFTQLPSGDWPAWAPWVGATGSVLLCGVLTLRQRMTAAWAAWALRLAGTAVWAHLTGIPVAPTVLSLSASHTFSLFLWGIATVWSARVSRLIADEQRRALELDATRDTQQEIREIMDRSLVHIDERARPVLCAIAAESGRGRLTETTHLRARLLESELRDEIRAPLFTGTAVAVEAAAARRRGVDVVLLDDSGASGLSSPARDRIVDRAAEQLKAATEGRVIVRVFPPGRPLLATIVANGDRMSIEADAPPPPAGQAGLAGDRTNRPASPPAPGNPRGARIDPAAQRG</sequence>
<dbReference type="InterPro" id="IPR036890">
    <property type="entry name" value="HATPase_C_sf"/>
</dbReference>
<feature type="transmembrane region" description="Helical" evidence="5">
    <location>
        <begin position="562"/>
        <end position="579"/>
    </location>
</feature>
<dbReference type="Proteomes" id="UP001596527">
    <property type="component" value="Unassembled WGS sequence"/>
</dbReference>
<protein>
    <submittedName>
        <fullName evidence="7">Sensor histidine kinase</fullName>
    </submittedName>
</protein>